<dbReference type="PANTHER" id="PTHR13339:SF0">
    <property type="entry name" value="COP9 SIGNALOSOME COMPLEX SUBUNIT 8"/>
    <property type="match status" value="1"/>
</dbReference>
<dbReference type="GO" id="GO:0010387">
    <property type="term" value="P:COP9 signalosome assembly"/>
    <property type="evidence" value="ECO:0007669"/>
    <property type="project" value="InterPro"/>
</dbReference>
<dbReference type="AlphaFoldDB" id="A8NEJ1"/>
<dbReference type="VEuPathDB" id="FungiDB:CC1G_01105"/>
<keyword evidence="5" id="KW-0539">Nucleus</keyword>
<dbReference type="eggNOG" id="ENOG502RSEX">
    <property type="taxonomic scope" value="Eukaryota"/>
</dbReference>
<gene>
    <name evidence="8" type="ORF">CC1G_01105</name>
</gene>
<evidence type="ECO:0000256" key="5">
    <source>
        <dbReference type="ARBA" id="ARBA00023242"/>
    </source>
</evidence>
<dbReference type="InParanoid" id="A8NEJ1"/>
<dbReference type="Pfam" id="PF10075">
    <property type="entry name" value="CSN8_PSD8_EIF3K"/>
    <property type="match status" value="1"/>
</dbReference>
<evidence type="ECO:0000313" key="9">
    <source>
        <dbReference type="Proteomes" id="UP000001861"/>
    </source>
</evidence>
<dbReference type="GO" id="GO:0008180">
    <property type="term" value="C:COP9 signalosome"/>
    <property type="evidence" value="ECO:0007669"/>
    <property type="project" value="UniProtKB-KW"/>
</dbReference>
<feature type="region of interest" description="Disordered" evidence="6">
    <location>
        <begin position="1"/>
        <end position="45"/>
    </location>
</feature>
<comment type="caution">
    <text evidence="8">The sequence shown here is derived from an EMBL/GenBank/DDBJ whole genome shotgun (WGS) entry which is preliminary data.</text>
</comment>
<dbReference type="InterPro" id="IPR033464">
    <property type="entry name" value="CSN8_PSD8_EIF3K"/>
</dbReference>
<organism evidence="8 9">
    <name type="scientific">Coprinopsis cinerea (strain Okayama-7 / 130 / ATCC MYA-4618 / FGSC 9003)</name>
    <name type="common">Inky cap fungus</name>
    <name type="synonym">Hormographiella aspergillata</name>
    <dbReference type="NCBI Taxonomy" id="240176"/>
    <lineage>
        <taxon>Eukaryota</taxon>
        <taxon>Fungi</taxon>
        <taxon>Dikarya</taxon>
        <taxon>Basidiomycota</taxon>
        <taxon>Agaricomycotina</taxon>
        <taxon>Agaricomycetes</taxon>
        <taxon>Agaricomycetidae</taxon>
        <taxon>Agaricales</taxon>
        <taxon>Agaricineae</taxon>
        <taxon>Psathyrellaceae</taxon>
        <taxon>Coprinopsis</taxon>
    </lineage>
</organism>
<evidence type="ECO:0000313" key="8">
    <source>
        <dbReference type="EMBL" id="EAU88732.2"/>
    </source>
</evidence>
<dbReference type="PANTHER" id="PTHR13339">
    <property type="entry name" value="COP9 SIGNALOSOME COMPLEX SUBUNIT 8"/>
    <property type="match status" value="1"/>
</dbReference>
<dbReference type="GO" id="GO:0005737">
    <property type="term" value="C:cytoplasm"/>
    <property type="evidence" value="ECO:0007669"/>
    <property type="project" value="UniProtKB-SubCell"/>
</dbReference>
<feature type="compositionally biased region" description="Low complexity" evidence="6">
    <location>
        <begin position="13"/>
        <end position="34"/>
    </location>
</feature>
<dbReference type="STRING" id="240176.A8NEJ1"/>
<evidence type="ECO:0000256" key="6">
    <source>
        <dbReference type="SAM" id="MobiDB-lite"/>
    </source>
</evidence>
<comment type="subcellular location">
    <subcellularLocation>
        <location evidence="2">Cytoplasm</location>
    </subcellularLocation>
    <subcellularLocation>
        <location evidence="1">Nucleus</location>
    </subcellularLocation>
</comment>
<dbReference type="InterPro" id="IPR033205">
    <property type="entry name" value="COP9_CSN8"/>
</dbReference>
<reference evidence="8 9" key="1">
    <citation type="journal article" date="2010" name="Proc. Natl. Acad. Sci. U.S.A.">
        <title>Insights into evolution of multicellular fungi from the assembled chromosomes of the mushroom Coprinopsis cinerea (Coprinus cinereus).</title>
        <authorList>
            <person name="Stajich J.E."/>
            <person name="Wilke S.K."/>
            <person name="Ahren D."/>
            <person name="Au C.H."/>
            <person name="Birren B.W."/>
            <person name="Borodovsky M."/>
            <person name="Burns C."/>
            <person name="Canback B."/>
            <person name="Casselton L.A."/>
            <person name="Cheng C.K."/>
            <person name="Deng J."/>
            <person name="Dietrich F.S."/>
            <person name="Fargo D.C."/>
            <person name="Farman M.L."/>
            <person name="Gathman A.C."/>
            <person name="Goldberg J."/>
            <person name="Guigo R."/>
            <person name="Hoegger P.J."/>
            <person name="Hooker J.B."/>
            <person name="Huggins A."/>
            <person name="James T.Y."/>
            <person name="Kamada T."/>
            <person name="Kilaru S."/>
            <person name="Kodira C."/>
            <person name="Kues U."/>
            <person name="Kupfer D."/>
            <person name="Kwan H.S."/>
            <person name="Lomsadze A."/>
            <person name="Li W."/>
            <person name="Lilly W.W."/>
            <person name="Ma L.J."/>
            <person name="Mackey A.J."/>
            <person name="Manning G."/>
            <person name="Martin F."/>
            <person name="Muraguchi H."/>
            <person name="Natvig D.O."/>
            <person name="Palmerini H."/>
            <person name="Ramesh M.A."/>
            <person name="Rehmeyer C.J."/>
            <person name="Roe B.A."/>
            <person name="Shenoy N."/>
            <person name="Stanke M."/>
            <person name="Ter-Hovhannisyan V."/>
            <person name="Tunlid A."/>
            <person name="Velagapudi R."/>
            <person name="Vision T.J."/>
            <person name="Zeng Q."/>
            <person name="Zolan M.E."/>
            <person name="Pukkila P.J."/>
        </authorList>
    </citation>
    <scope>NUCLEOTIDE SEQUENCE [LARGE SCALE GENOMIC DNA]</scope>
    <source>
        <strain evidence="9">Okayama-7 / 130 / ATCC MYA-4618 / FGSC 9003</strain>
    </source>
</reference>
<keyword evidence="4" id="KW-0736">Signalosome</keyword>
<name>A8NEJ1_COPC7</name>
<evidence type="ECO:0000256" key="2">
    <source>
        <dbReference type="ARBA" id="ARBA00004496"/>
    </source>
</evidence>
<feature type="compositionally biased region" description="Polar residues" evidence="6">
    <location>
        <begin position="35"/>
        <end position="44"/>
    </location>
</feature>
<dbReference type="Gene3D" id="1.10.10.10">
    <property type="entry name" value="Winged helix-like DNA-binding domain superfamily/Winged helix DNA-binding domain"/>
    <property type="match status" value="1"/>
</dbReference>
<proteinExistence type="predicted"/>
<dbReference type="GO" id="GO:0000338">
    <property type="term" value="P:protein deneddylation"/>
    <property type="evidence" value="ECO:0007669"/>
    <property type="project" value="InterPro"/>
</dbReference>
<dbReference type="OMA" id="LASEKQW"/>
<feature type="compositionally biased region" description="Pro residues" evidence="6">
    <location>
        <begin position="1"/>
        <end position="11"/>
    </location>
</feature>
<dbReference type="InterPro" id="IPR036388">
    <property type="entry name" value="WH-like_DNA-bd_sf"/>
</dbReference>
<dbReference type="Proteomes" id="UP000001861">
    <property type="component" value="Unassembled WGS sequence"/>
</dbReference>
<sequence length="258" mass="28141">MVNGPPTPPPTTSVELQEAAQASASAQEQGSTSQPAPLSSTNPDDYQRALPVIREAASRCDWDALISRAETVDVTATSGDSQPTRVLVVSPLVLAYLIQDKIPPARYALGRLPDDLSNLALVKLLASLTNLTSHRHHSRVYSTVTSLLELVGNPEFFDQEFGVLLTNLVTQFADAFRRRTFQLLSQAYSSLPLSLAQDYLGVSAEVIVNEANQYGWTHDPSTQLLFPKTHQTQEARRTSMSSLSTLHLVADSVARLEV</sequence>
<protein>
    <recommendedName>
        <fullName evidence="7">CSN8/PSMD8/EIF3K domain-containing protein</fullName>
    </recommendedName>
</protein>
<dbReference type="HOGENOM" id="CLU_094291_0_0_1"/>
<evidence type="ECO:0000256" key="4">
    <source>
        <dbReference type="ARBA" id="ARBA00022790"/>
    </source>
</evidence>
<keyword evidence="3" id="KW-0963">Cytoplasm</keyword>
<dbReference type="EMBL" id="AACS02000002">
    <property type="protein sequence ID" value="EAU88732.2"/>
    <property type="molecule type" value="Genomic_DNA"/>
</dbReference>
<evidence type="ECO:0000259" key="7">
    <source>
        <dbReference type="Pfam" id="PF10075"/>
    </source>
</evidence>
<dbReference type="OrthoDB" id="5351233at2759"/>
<dbReference type="RefSeq" id="XP_001833043.2">
    <property type="nucleotide sequence ID" value="XM_001832991.2"/>
</dbReference>
<keyword evidence="9" id="KW-1185">Reference proteome</keyword>
<evidence type="ECO:0000256" key="3">
    <source>
        <dbReference type="ARBA" id="ARBA00022490"/>
    </source>
</evidence>
<dbReference type="KEGG" id="cci:CC1G_01105"/>
<dbReference type="GeneID" id="6009534"/>
<feature type="domain" description="CSN8/PSMD8/EIF3K" evidence="7">
    <location>
        <begin position="87"/>
        <end position="231"/>
    </location>
</feature>
<evidence type="ECO:0000256" key="1">
    <source>
        <dbReference type="ARBA" id="ARBA00004123"/>
    </source>
</evidence>
<accession>A8NEJ1</accession>